<keyword evidence="2" id="KW-1185">Reference proteome</keyword>
<proteinExistence type="predicted"/>
<comment type="caution">
    <text evidence="1">The sequence shown here is derived from an EMBL/GenBank/DDBJ whole genome shotgun (WGS) entry which is preliminary data.</text>
</comment>
<gene>
    <name evidence="1" type="ORF">PDE001_LOCUS10230</name>
</gene>
<dbReference type="AlphaFoldDB" id="A0AAV0VB77"/>
<organism evidence="1 2">
    <name type="scientific">Peronospora destructor</name>
    <dbReference type="NCBI Taxonomy" id="86335"/>
    <lineage>
        <taxon>Eukaryota</taxon>
        <taxon>Sar</taxon>
        <taxon>Stramenopiles</taxon>
        <taxon>Oomycota</taxon>
        <taxon>Peronosporomycetes</taxon>
        <taxon>Peronosporales</taxon>
        <taxon>Peronosporaceae</taxon>
        <taxon>Peronospora</taxon>
    </lineage>
</organism>
<evidence type="ECO:0000313" key="2">
    <source>
        <dbReference type="Proteomes" id="UP001162029"/>
    </source>
</evidence>
<accession>A0AAV0VB77</accession>
<reference evidence="1" key="1">
    <citation type="submission" date="2022-12" db="EMBL/GenBank/DDBJ databases">
        <authorList>
            <person name="Webb A."/>
        </authorList>
    </citation>
    <scope>NUCLEOTIDE SEQUENCE</scope>
    <source>
        <strain evidence="1">Pd1</strain>
    </source>
</reference>
<dbReference type="EMBL" id="CANTFM010002245">
    <property type="protein sequence ID" value="CAI5745120.1"/>
    <property type="molecule type" value="Genomic_DNA"/>
</dbReference>
<protein>
    <submittedName>
        <fullName evidence="1">Uncharacterized protein</fullName>
    </submittedName>
</protein>
<name>A0AAV0VB77_9STRA</name>
<sequence>MSSLKFYRSDQEHQGGISPHISPFMNIANAGNLLSATGFNMHCGYGLYPGGLSERLCTDGASAWHG</sequence>
<evidence type="ECO:0000313" key="1">
    <source>
        <dbReference type="EMBL" id="CAI5745120.1"/>
    </source>
</evidence>
<dbReference type="Proteomes" id="UP001162029">
    <property type="component" value="Unassembled WGS sequence"/>
</dbReference>